<gene>
    <name evidence="3" type="ORF">IW245_001599</name>
</gene>
<evidence type="ECO:0000313" key="3">
    <source>
        <dbReference type="EMBL" id="MBG6135405.1"/>
    </source>
</evidence>
<comment type="caution">
    <text evidence="3">The sequence shown here is derived from an EMBL/GenBank/DDBJ whole genome shotgun (WGS) entry which is preliminary data.</text>
</comment>
<dbReference type="InterPro" id="IPR036426">
    <property type="entry name" value="Bulb-type_lectin_dom_sf"/>
</dbReference>
<feature type="domain" description="Bulb-type lectin" evidence="1">
    <location>
        <begin position="1"/>
        <end position="108"/>
    </location>
</feature>
<protein>
    <submittedName>
        <fullName evidence="3">Nucleoid-associated protein YgaU</fullName>
    </submittedName>
</protein>
<dbReference type="RefSeq" id="WP_197002514.1">
    <property type="nucleotide sequence ID" value="NZ_BONS01000003.1"/>
</dbReference>
<dbReference type="PANTHER" id="PTHR34700:SF4">
    <property type="entry name" value="PHAGE-LIKE ELEMENT PBSX PROTEIN XKDP"/>
    <property type="match status" value="1"/>
</dbReference>
<evidence type="ECO:0000259" key="2">
    <source>
        <dbReference type="PROSITE" id="PS51782"/>
    </source>
</evidence>
<accession>A0A8J7KEV0</accession>
<dbReference type="AlphaFoldDB" id="A0A8J7KEV0"/>
<dbReference type="InterPro" id="IPR001480">
    <property type="entry name" value="Bulb-type_lectin_dom"/>
</dbReference>
<name>A0A8J7KEV0_9ACTN</name>
<keyword evidence="4" id="KW-1185">Reference proteome</keyword>
<organism evidence="3 4">
    <name type="scientific">Longispora fulva</name>
    <dbReference type="NCBI Taxonomy" id="619741"/>
    <lineage>
        <taxon>Bacteria</taxon>
        <taxon>Bacillati</taxon>
        <taxon>Actinomycetota</taxon>
        <taxon>Actinomycetes</taxon>
        <taxon>Micromonosporales</taxon>
        <taxon>Micromonosporaceae</taxon>
        <taxon>Longispora</taxon>
    </lineage>
</organism>
<evidence type="ECO:0000313" key="4">
    <source>
        <dbReference type="Proteomes" id="UP000622552"/>
    </source>
</evidence>
<proteinExistence type="predicted"/>
<dbReference type="PROSITE" id="PS50927">
    <property type="entry name" value="BULB_LECTIN"/>
    <property type="match status" value="1"/>
</dbReference>
<evidence type="ECO:0000259" key="1">
    <source>
        <dbReference type="PROSITE" id="PS50927"/>
    </source>
</evidence>
<dbReference type="Pfam" id="PF01476">
    <property type="entry name" value="LysM"/>
    <property type="match status" value="1"/>
</dbReference>
<dbReference type="Proteomes" id="UP000622552">
    <property type="component" value="Unassembled WGS sequence"/>
</dbReference>
<dbReference type="Gene3D" id="2.90.10.10">
    <property type="entry name" value="Bulb-type lectin domain"/>
    <property type="match status" value="2"/>
</dbReference>
<dbReference type="EMBL" id="JADOUF010000001">
    <property type="protein sequence ID" value="MBG6135405.1"/>
    <property type="molecule type" value="Genomic_DNA"/>
</dbReference>
<feature type="domain" description="LysM" evidence="2">
    <location>
        <begin position="132"/>
        <end position="179"/>
    </location>
</feature>
<dbReference type="SUPFAM" id="SSF51110">
    <property type="entry name" value="alpha-D-mannose-specific plant lectins"/>
    <property type="match status" value="1"/>
</dbReference>
<dbReference type="PANTHER" id="PTHR34700">
    <property type="entry name" value="POTASSIUM BINDING PROTEIN KBP"/>
    <property type="match status" value="1"/>
</dbReference>
<dbReference type="Gene3D" id="3.10.350.10">
    <property type="entry name" value="LysM domain"/>
    <property type="match status" value="1"/>
</dbReference>
<reference evidence="3" key="1">
    <citation type="submission" date="2020-11" db="EMBL/GenBank/DDBJ databases">
        <title>Sequencing the genomes of 1000 actinobacteria strains.</title>
        <authorList>
            <person name="Klenk H.-P."/>
        </authorList>
    </citation>
    <scope>NUCLEOTIDE SEQUENCE</scope>
    <source>
        <strain evidence="3">DSM 45356</strain>
    </source>
</reference>
<sequence>MDTLKSGDSLGVEQKLTSNNGKHALRLQGDGNLVLYTDADVAWSSGTEGKNAVRAELQGDGNFVLYTSDNTAVWATGTSGSDTTLTLRNDRELVLSGGDGTVLWTSNTSNGEPLEEPSAAPAPAAPAAAAARTYTVQSGDTLWGIAEQFYGDGNRYMEIANANGISNPDLINPGQVLTIP</sequence>
<dbReference type="PROSITE" id="PS51782">
    <property type="entry name" value="LYSM"/>
    <property type="match status" value="1"/>
</dbReference>
<dbReference type="SMART" id="SM00108">
    <property type="entry name" value="B_lectin"/>
    <property type="match status" value="1"/>
</dbReference>
<dbReference type="InterPro" id="IPR052196">
    <property type="entry name" value="Bact_Kbp"/>
</dbReference>
<dbReference type="SMART" id="SM00257">
    <property type="entry name" value="LysM"/>
    <property type="match status" value="1"/>
</dbReference>
<dbReference type="InterPro" id="IPR036779">
    <property type="entry name" value="LysM_dom_sf"/>
</dbReference>
<dbReference type="SUPFAM" id="SSF54106">
    <property type="entry name" value="LysM domain"/>
    <property type="match status" value="1"/>
</dbReference>
<dbReference type="CDD" id="cd00118">
    <property type="entry name" value="LysM"/>
    <property type="match status" value="1"/>
</dbReference>
<dbReference type="InterPro" id="IPR018392">
    <property type="entry name" value="LysM"/>
</dbReference>